<evidence type="ECO:0000313" key="3">
    <source>
        <dbReference type="Proteomes" id="UP000045051"/>
    </source>
</evidence>
<evidence type="ECO:0000256" key="1">
    <source>
        <dbReference type="SAM" id="Phobius"/>
    </source>
</evidence>
<accession>A0A0B7I345</accession>
<keyword evidence="1" id="KW-0812">Transmembrane</keyword>
<evidence type="ECO:0008006" key="4">
    <source>
        <dbReference type="Google" id="ProtNLM"/>
    </source>
</evidence>
<keyword evidence="1" id="KW-0472">Membrane</keyword>
<keyword evidence="1" id="KW-1133">Transmembrane helix</keyword>
<evidence type="ECO:0000313" key="2">
    <source>
        <dbReference type="EMBL" id="CEN44198.1"/>
    </source>
</evidence>
<feature type="transmembrane region" description="Helical" evidence="1">
    <location>
        <begin position="5"/>
        <end position="22"/>
    </location>
</feature>
<dbReference type="RefSeq" id="WP_042343517.1">
    <property type="nucleotide sequence ID" value="NZ_CDOI01000068.1"/>
</dbReference>
<organism evidence="2 3">
    <name type="scientific">Capnocytophaga canis</name>
    <dbReference type="NCBI Taxonomy" id="1848903"/>
    <lineage>
        <taxon>Bacteria</taxon>
        <taxon>Pseudomonadati</taxon>
        <taxon>Bacteroidota</taxon>
        <taxon>Flavobacteriia</taxon>
        <taxon>Flavobacteriales</taxon>
        <taxon>Flavobacteriaceae</taxon>
        <taxon>Capnocytophaga</taxon>
    </lineage>
</organism>
<dbReference type="AlphaFoldDB" id="A0A0B7I345"/>
<proteinExistence type="predicted"/>
<dbReference type="EMBL" id="CDOI01000068">
    <property type="protein sequence ID" value="CEN44198.1"/>
    <property type="molecule type" value="Genomic_DNA"/>
</dbReference>
<dbReference type="InterPro" id="IPR024294">
    <property type="entry name" value="DUF3810"/>
</dbReference>
<sequence>MKLKYVFYIFFVSIWIVFRNNSELTESIYSTGIYPYIAIIQHYTWGWLPFSFGDIFYTISIGYILYFILRKGKNLWKRPLWFFDKLLFFVALVMFVFFFLWGFNYFRKPLSETLQIDTKYTEKELYKATQLFVNEANNLHKILAKEDSVKVDFTLSHKEIYKLAYQSYPLGYEKITDFVSIKSVKPSLYSTFLTYMGYSGYLNPFTNETQVNGKLIGYSVPVTACHEIAHQMGYAAEDEANYLGYLSAQKSENQYFKYSASLFGLRYLLNEVYKVNPEKYDEFTSKVNKGIFKNYKEVREFWMQYENKAEPIFKASYDAFLKANKQQHGIKSYNLVVGLLIKNKINN</sequence>
<protein>
    <recommendedName>
        <fullName evidence="4">DUF3810 domain-containing protein</fullName>
    </recommendedName>
</protein>
<keyword evidence="3" id="KW-1185">Reference proteome</keyword>
<name>A0A0B7I345_9FLAO</name>
<gene>
    <name evidence="2" type="ORF">CCAND38_160017</name>
</gene>
<reference evidence="2 3" key="1">
    <citation type="submission" date="2015-01" db="EMBL/GenBank/DDBJ databases">
        <authorList>
            <person name="Xiang T."/>
            <person name="Song Y."/>
            <person name="Huang L."/>
            <person name="Wang B."/>
            <person name="Wu P."/>
        </authorList>
    </citation>
    <scope>NUCLEOTIDE SEQUENCE [LARGE SCALE GENOMIC DNA]</scope>
    <source>
        <strain evidence="2 3">CcD38</strain>
    </source>
</reference>
<dbReference type="Pfam" id="PF12725">
    <property type="entry name" value="DUF3810"/>
    <property type="match status" value="1"/>
</dbReference>
<dbReference type="Proteomes" id="UP000045051">
    <property type="component" value="Unassembled WGS sequence"/>
</dbReference>
<feature type="transmembrane region" description="Helical" evidence="1">
    <location>
        <begin position="86"/>
        <end position="106"/>
    </location>
</feature>
<feature type="transmembrane region" description="Helical" evidence="1">
    <location>
        <begin position="42"/>
        <end position="66"/>
    </location>
</feature>